<name>A0A1I1UQN8_9ACTN</name>
<dbReference type="Proteomes" id="UP000199207">
    <property type="component" value="Unassembled WGS sequence"/>
</dbReference>
<accession>A0A1I1UQN8</accession>
<dbReference type="AlphaFoldDB" id="A0A1I1UQN8"/>
<gene>
    <name evidence="1" type="ORF">SAMN05421773_12616</name>
</gene>
<dbReference type="OrthoDB" id="4211826at2"/>
<dbReference type="EMBL" id="FOLM01000026">
    <property type="protein sequence ID" value="SFD73024.1"/>
    <property type="molecule type" value="Genomic_DNA"/>
</dbReference>
<organism evidence="1 2">
    <name type="scientific">Streptomyces aidingensis</name>
    <dbReference type="NCBI Taxonomy" id="910347"/>
    <lineage>
        <taxon>Bacteria</taxon>
        <taxon>Bacillati</taxon>
        <taxon>Actinomycetota</taxon>
        <taxon>Actinomycetes</taxon>
        <taxon>Kitasatosporales</taxon>
        <taxon>Streptomycetaceae</taxon>
        <taxon>Streptomyces</taxon>
    </lineage>
</organism>
<proteinExistence type="predicted"/>
<keyword evidence="2" id="KW-1185">Reference proteome</keyword>
<sequence>MISRHRLPCVLPPGHDDEEHRDALGRTWSGRCGECGSEQEVHTILAQRESGPLYRELCGPCRTDPRAGACVRCQGWTLTPVLVRHVDPGSGPVFGLYACPPCAAALRDASQIWLALFDHTTNCPACHSEDADCPTARELRAAHRTTKRRAAAGAGRDS</sequence>
<evidence type="ECO:0000313" key="1">
    <source>
        <dbReference type="EMBL" id="SFD73024.1"/>
    </source>
</evidence>
<reference evidence="1 2" key="1">
    <citation type="submission" date="2016-10" db="EMBL/GenBank/DDBJ databases">
        <authorList>
            <person name="de Groot N.N."/>
        </authorList>
    </citation>
    <scope>NUCLEOTIDE SEQUENCE [LARGE SCALE GENOMIC DNA]</scope>
    <source>
        <strain evidence="1 2">CGMCC 4.5739</strain>
    </source>
</reference>
<protein>
    <submittedName>
        <fullName evidence="1">Uncharacterized protein</fullName>
    </submittedName>
</protein>
<evidence type="ECO:0000313" key="2">
    <source>
        <dbReference type="Proteomes" id="UP000199207"/>
    </source>
</evidence>
<dbReference type="RefSeq" id="WP_139238468.1">
    <property type="nucleotide sequence ID" value="NZ_FOLM01000026.1"/>
</dbReference>